<dbReference type="Pfam" id="PF00005">
    <property type="entry name" value="ABC_tran"/>
    <property type="match status" value="1"/>
</dbReference>
<evidence type="ECO:0000313" key="7">
    <source>
        <dbReference type="Proteomes" id="UP000275727"/>
    </source>
</evidence>
<dbReference type="EMBL" id="AP018711">
    <property type="protein sequence ID" value="BBE35922.1"/>
    <property type="molecule type" value="Genomic_DNA"/>
</dbReference>
<evidence type="ECO:0000256" key="2">
    <source>
        <dbReference type="ARBA" id="ARBA00022741"/>
    </source>
</evidence>
<dbReference type="KEGG" id="smic:SmB9_35800"/>
<proteinExistence type="predicted"/>
<dbReference type="PROSITE" id="PS00211">
    <property type="entry name" value="ABC_TRANSPORTER_1"/>
    <property type="match status" value="1"/>
</dbReference>
<dbReference type="PANTHER" id="PTHR43023:SF3">
    <property type="entry name" value="PROTEIN TRIGALACTOSYLDIACYLGLYCEROL 3, CHLOROPLASTIC"/>
    <property type="match status" value="1"/>
</dbReference>
<evidence type="ECO:0000259" key="4">
    <source>
        <dbReference type="PROSITE" id="PS50893"/>
    </source>
</evidence>
<reference evidence="6 8" key="2">
    <citation type="submission" date="2018-10" db="EMBL/GenBank/DDBJ databases">
        <title>Genomic Encyclopedia of Type Strains, Phase IV (KMG-IV): sequencing the most valuable type-strain genomes for metagenomic binning, comparative biology and taxonomic classification.</title>
        <authorList>
            <person name="Goeker M."/>
        </authorList>
    </citation>
    <scope>NUCLEOTIDE SEQUENCE [LARGE SCALE GENOMIC DNA]</scope>
    <source>
        <strain evidence="6 8">DSM 19791</strain>
    </source>
</reference>
<evidence type="ECO:0000313" key="6">
    <source>
        <dbReference type="EMBL" id="RKS88111.1"/>
    </source>
</evidence>
<keyword evidence="3 5" id="KW-0067">ATP-binding</keyword>
<dbReference type="EMBL" id="RBWX01000009">
    <property type="protein sequence ID" value="RKS88111.1"/>
    <property type="molecule type" value="Genomic_DNA"/>
</dbReference>
<reference evidence="5 7" key="1">
    <citation type="submission" date="2018-06" db="EMBL/GenBank/DDBJ databases">
        <title>Complete Genome Sequence of the Microcystin-Degrading Bacterium Sphingosinicella microcystinivorans Strain B-9.</title>
        <authorList>
            <person name="Jin H."/>
            <person name="Nishizawa T."/>
            <person name="Guo Y."/>
            <person name="Nishizawa A."/>
            <person name="Park H."/>
            <person name="Kato H."/>
            <person name="Tsuji K."/>
            <person name="Harada K."/>
        </authorList>
    </citation>
    <scope>NUCLEOTIDE SEQUENCE [LARGE SCALE GENOMIC DNA]</scope>
    <source>
        <strain evidence="5 7">B9</strain>
    </source>
</reference>
<dbReference type="SUPFAM" id="SSF52540">
    <property type="entry name" value="P-loop containing nucleoside triphosphate hydrolases"/>
    <property type="match status" value="1"/>
</dbReference>
<dbReference type="PROSITE" id="PS50893">
    <property type="entry name" value="ABC_TRANSPORTER_2"/>
    <property type="match status" value="1"/>
</dbReference>
<gene>
    <name evidence="6" type="ORF">DFR51_2758</name>
    <name evidence="5" type="ORF">SmB9_35800</name>
</gene>
<dbReference type="Proteomes" id="UP000276029">
    <property type="component" value="Unassembled WGS sequence"/>
</dbReference>
<evidence type="ECO:0000313" key="8">
    <source>
        <dbReference type="Proteomes" id="UP000276029"/>
    </source>
</evidence>
<evidence type="ECO:0000313" key="5">
    <source>
        <dbReference type="EMBL" id="BBE35922.1"/>
    </source>
</evidence>
<feature type="domain" description="ABC transporter" evidence="4">
    <location>
        <begin position="10"/>
        <end position="247"/>
    </location>
</feature>
<dbReference type="Proteomes" id="UP000275727">
    <property type="component" value="Chromosome"/>
</dbReference>
<keyword evidence="2" id="KW-0547">Nucleotide-binding</keyword>
<dbReference type="RefSeq" id="WP_121052068.1">
    <property type="nucleotide sequence ID" value="NZ_AP018711.1"/>
</dbReference>
<dbReference type="InterPro" id="IPR003593">
    <property type="entry name" value="AAA+_ATPase"/>
</dbReference>
<accession>A0AAD1G2E5</accession>
<dbReference type="SMART" id="SM00382">
    <property type="entry name" value="AAA"/>
    <property type="match status" value="1"/>
</dbReference>
<sequence>MTTGERGGSIELVGVRKAFGPKVVLDHIDLKVTPGESLVVIGGSGTGKSVMLKSVLGILPIDAGTIRLDGVDLAAASRAERTELRNRIGMLFQGGALFDSLPVWRNITFGLTQGRATNAKAMHAKAVELLAKVGLDAPVADLKPSELSGGMQKRVALARAIAAEPEIIFFDEPTTGLDPIRADTINRLIRGLVTDLGVTAVTITHDMASVRRIADRVAMLKDGRIHWEGKVADLENSGNDYVDRFVHGRAEDGETG</sequence>
<dbReference type="GO" id="GO:0016887">
    <property type="term" value="F:ATP hydrolysis activity"/>
    <property type="evidence" value="ECO:0007669"/>
    <property type="project" value="InterPro"/>
</dbReference>
<keyword evidence="1" id="KW-0813">Transport</keyword>
<name>A0AAD1G2E5_SPHMI</name>
<evidence type="ECO:0000256" key="3">
    <source>
        <dbReference type="ARBA" id="ARBA00022840"/>
    </source>
</evidence>
<organism evidence="5 7">
    <name type="scientific">Sphingosinicella microcystinivorans</name>
    <dbReference type="NCBI Taxonomy" id="335406"/>
    <lineage>
        <taxon>Bacteria</taxon>
        <taxon>Pseudomonadati</taxon>
        <taxon>Pseudomonadota</taxon>
        <taxon>Alphaproteobacteria</taxon>
        <taxon>Sphingomonadales</taxon>
        <taxon>Sphingosinicellaceae</taxon>
        <taxon>Sphingosinicella</taxon>
    </lineage>
</organism>
<dbReference type="InterPro" id="IPR003439">
    <property type="entry name" value="ABC_transporter-like_ATP-bd"/>
</dbReference>
<dbReference type="InterPro" id="IPR017871">
    <property type="entry name" value="ABC_transporter-like_CS"/>
</dbReference>
<dbReference type="PANTHER" id="PTHR43023">
    <property type="entry name" value="PROTEIN TRIGALACTOSYLDIACYLGLYCEROL 3, CHLOROPLASTIC"/>
    <property type="match status" value="1"/>
</dbReference>
<dbReference type="Gene3D" id="3.40.50.300">
    <property type="entry name" value="P-loop containing nucleotide triphosphate hydrolases"/>
    <property type="match status" value="1"/>
</dbReference>
<dbReference type="InterPro" id="IPR027417">
    <property type="entry name" value="P-loop_NTPase"/>
</dbReference>
<evidence type="ECO:0000256" key="1">
    <source>
        <dbReference type="ARBA" id="ARBA00022448"/>
    </source>
</evidence>
<dbReference type="GO" id="GO:0005524">
    <property type="term" value="F:ATP binding"/>
    <property type="evidence" value="ECO:0007669"/>
    <property type="project" value="UniProtKB-KW"/>
</dbReference>
<keyword evidence="8" id="KW-1185">Reference proteome</keyword>
<dbReference type="AlphaFoldDB" id="A0AAD1G2E5"/>
<protein>
    <submittedName>
        <fullName evidence="5">ABC transporter ATP-binding protein</fullName>
    </submittedName>
    <submittedName>
        <fullName evidence="6">Phospholipid/cholesterol/gamma-HCH transport system ATP-binding protein</fullName>
    </submittedName>
</protein>